<accession>A0A4Y1ZIR7</accession>
<comment type="caution">
    <text evidence="1">The sequence shown here is derived from an EMBL/GenBank/DDBJ whole genome shotgun (WGS) entry which is preliminary data.</text>
</comment>
<protein>
    <submittedName>
        <fullName evidence="1">Uncharacterized protein</fullName>
    </submittedName>
</protein>
<dbReference type="EMBL" id="BEXB01000090">
    <property type="protein sequence ID" value="GAY79106.1"/>
    <property type="molecule type" value="Genomic_DNA"/>
</dbReference>
<evidence type="ECO:0000313" key="2">
    <source>
        <dbReference type="Proteomes" id="UP000319716"/>
    </source>
</evidence>
<dbReference type="AlphaFoldDB" id="A0A4Y1ZIR7"/>
<reference evidence="1 2" key="1">
    <citation type="submission" date="2017-11" db="EMBL/GenBank/DDBJ databases">
        <title>Draft Genome Sequence of Sporolactobacillus inulinus NBRC 111894 Isolated from Koso, a Japanese Sugar-Vegetable Fermented Beverage.</title>
        <authorList>
            <person name="Chiou T.Y."/>
            <person name="Oshima K."/>
            <person name="Suda W."/>
            <person name="Hattori M."/>
            <person name="Takahashi T."/>
        </authorList>
    </citation>
    <scope>NUCLEOTIDE SEQUENCE [LARGE SCALE GENOMIC DNA]</scope>
    <source>
        <strain evidence="1 2">NBRC111894</strain>
    </source>
</reference>
<evidence type="ECO:0000313" key="1">
    <source>
        <dbReference type="EMBL" id="GAY79106.1"/>
    </source>
</evidence>
<proteinExistence type="predicted"/>
<dbReference type="Proteomes" id="UP000319716">
    <property type="component" value="Unassembled WGS sequence"/>
</dbReference>
<name>A0A4Y1ZIR7_9BACL</name>
<organism evidence="1 2">
    <name type="scientific">Sporolactobacillus inulinus</name>
    <dbReference type="NCBI Taxonomy" id="2078"/>
    <lineage>
        <taxon>Bacteria</taxon>
        <taxon>Bacillati</taxon>
        <taxon>Bacillota</taxon>
        <taxon>Bacilli</taxon>
        <taxon>Bacillales</taxon>
        <taxon>Sporolactobacillaceae</taxon>
        <taxon>Sporolactobacillus</taxon>
    </lineage>
</organism>
<gene>
    <name evidence="1" type="ORF">NBRC111894_4660</name>
</gene>
<sequence>MPLVENYVNLILRKRKQIVNLLCSVKMEIGLILSSLLQCLEYGMERWTLCTFCRKMTSF</sequence>